<name>A0AAE0MMG4_9PEZI</name>
<reference evidence="1" key="2">
    <citation type="submission" date="2023-06" db="EMBL/GenBank/DDBJ databases">
        <authorList>
            <consortium name="Lawrence Berkeley National Laboratory"/>
            <person name="Haridas S."/>
            <person name="Hensen N."/>
            <person name="Bonometti L."/>
            <person name="Westerberg I."/>
            <person name="Brannstrom I.O."/>
            <person name="Guillou S."/>
            <person name="Cros-Aarteil S."/>
            <person name="Calhoun S."/>
            <person name="Kuo A."/>
            <person name="Mondo S."/>
            <person name="Pangilinan J."/>
            <person name="Riley R."/>
            <person name="Labutti K."/>
            <person name="Andreopoulos B."/>
            <person name="Lipzen A."/>
            <person name="Chen C."/>
            <person name="Yanf M."/>
            <person name="Daum C."/>
            <person name="Ng V."/>
            <person name="Clum A."/>
            <person name="Steindorff A."/>
            <person name="Ohm R."/>
            <person name="Martin F."/>
            <person name="Silar P."/>
            <person name="Natvig D."/>
            <person name="Lalanne C."/>
            <person name="Gautier V."/>
            <person name="Ament-Velasquez S.L."/>
            <person name="Kruys A."/>
            <person name="Hutchinson M.I."/>
            <person name="Powell A.J."/>
            <person name="Barry K."/>
            <person name="Miller A.N."/>
            <person name="Grigoriev I.V."/>
            <person name="Debuchy R."/>
            <person name="Gladieux P."/>
            <person name="Thoren M.H."/>
            <person name="Johannesson H."/>
        </authorList>
    </citation>
    <scope>NUCLEOTIDE SEQUENCE</scope>
    <source>
        <strain evidence="1">SMH4131-1</strain>
    </source>
</reference>
<dbReference type="Proteomes" id="UP001286456">
    <property type="component" value="Unassembled WGS sequence"/>
</dbReference>
<evidence type="ECO:0000313" key="1">
    <source>
        <dbReference type="EMBL" id="KAK3336469.1"/>
    </source>
</evidence>
<evidence type="ECO:0000313" key="2">
    <source>
        <dbReference type="Proteomes" id="UP001286456"/>
    </source>
</evidence>
<organism evidence="1 2">
    <name type="scientific">Cercophora scortea</name>
    <dbReference type="NCBI Taxonomy" id="314031"/>
    <lineage>
        <taxon>Eukaryota</taxon>
        <taxon>Fungi</taxon>
        <taxon>Dikarya</taxon>
        <taxon>Ascomycota</taxon>
        <taxon>Pezizomycotina</taxon>
        <taxon>Sordariomycetes</taxon>
        <taxon>Sordariomycetidae</taxon>
        <taxon>Sordariales</taxon>
        <taxon>Lasiosphaeriaceae</taxon>
        <taxon>Cercophora</taxon>
    </lineage>
</organism>
<dbReference type="AlphaFoldDB" id="A0AAE0MMG4"/>
<protein>
    <submittedName>
        <fullName evidence="1">Uncharacterized protein</fullName>
    </submittedName>
</protein>
<keyword evidence="2" id="KW-1185">Reference proteome</keyword>
<reference evidence="1" key="1">
    <citation type="journal article" date="2023" name="Mol. Phylogenet. Evol.">
        <title>Genome-scale phylogeny and comparative genomics of the fungal order Sordariales.</title>
        <authorList>
            <person name="Hensen N."/>
            <person name="Bonometti L."/>
            <person name="Westerberg I."/>
            <person name="Brannstrom I.O."/>
            <person name="Guillou S."/>
            <person name="Cros-Aarteil S."/>
            <person name="Calhoun S."/>
            <person name="Haridas S."/>
            <person name="Kuo A."/>
            <person name="Mondo S."/>
            <person name="Pangilinan J."/>
            <person name="Riley R."/>
            <person name="LaButti K."/>
            <person name="Andreopoulos B."/>
            <person name="Lipzen A."/>
            <person name="Chen C."/>
            <person name="Yan M."/>
            <person name="Daum C."/>
            <person name="Ng V."/>
            <person name="Clum A."/>
            <person name="Steindorff A."/>
            <person name="Ohm R.A."/>
            <person name="Martin F."/>
            <person name="Silar P."/>
            <person name="Natvig D.O."/>
            <person name="Lalanne C."/>
            <person name="Gautier V."/>
            <person name="Ament-Velasquez S.L."/>
            <person name="Kruys A."/>
            <person name="Hutchinson M.I."/>
            <person name="Powell A.J."/>
            <person name="Barry K."/>
            <person name="Miller A.N."/>
            <person name="Grigoriev I.V."/>
            <person name="Debuchy R."/>
            <person name="Gladieux P."/>
            <person name="Hiltunen Thoren M."/>
            <person name="Johannesson H."/>
        </authorList>
    </citation>
    <scope>NUCLEOTIDE SEQUENCE</scope>
    <source>
        <strain evidence="1">SMH4131-1</strain>
    </source>
</reference>
<comment type="caution">
    <text evidence="1">The sequence shown here is derived from an EMBL/GenBank/DDBJ whole genome shotgun (WGS) entry which is preliminary data.</text>
</comment>
<dbReference type="EMBL" id="JAUEPO010000001">
    <property type="protein sequence ID" value="KAK3336469.1"/>
    <property type="molecule type" value="Genomic_DNA"/>
</dbReference>
<proteinExistence type="predicted"/>
<gene>
    <name evidence="1" type="ORF">B0T19DRAFT_39820</name>
</gene>
<accession>A0AAE0MMG4</accession>
<sequence length="72" mass="8254">MPGARHFGLQGGRTRRRFFFFLLPSSGSVDAARLPLRSNTPKPRWSVRGGQSTDGLFGFAVHREKRRENRRL</sequence>